<name>A0A7J6LD22_PERCH</name>
<protein>
    <submittedName>
        <fullName evidence="1">Uncharacterized protein</fullName>
    </submittedName>
</protein>
<proteinExistence type="predicted"/>
<dbReference type="Proteomes" id="UP000591131">
    <property type="component" value="Unassembled WGS sequence"/>
</dbReference>
<comment type="caution">
    <text evidence="1">The sequence shown here is derived from an EMBL/GenBank/DDBJ whole genome shotgun (WGS) entry which is preliminary data.</text>
</comment>
<reference evidence="1 2" key="1">
    <citation type="submission" date="2020-04" db="EMBL/GenBank/DDBJ databases">
        <title>Perkinsus chesapeaki whole genome sequence.</title>
        <authorList>
            <person name="Bogema D.R."/>
        </authorList>
    </citation>
    <scope>NUCLEOTIDE SEQUENCE [LARGE SCALE GENOMIC DNA]</scope>
    <source>
        <strain evidence="1">ATCC PRA-425</strain>
    </source>
</reference>
<dbReference type="AlphaFoldDB" id="A0A7J6LD22"/>
<keyword evidence="2" id="KW-1185">Reference proteome</keyword>
<accession>A0A7J6LD22</accession>
<evidence type="ECO:0000313" key="1">
    <source>
        <dbReference type="EMBL" id="KAF4657001.1"/>
    </source>
</evidence>
<evidence type="ECO:0000313" key="2">
    <source>
        <dbReference type="Proteomes" id="UP000591131"/>
    </source>
</evidence>
<dbReference type="EMBL" id="JAAPAO010000565">
    <property type="protein sequence ID" value="KAF4657001.1"/>
    <property type="molecule type" value="Genomic_DNA"/>
</dbReference>
<gene>
    <name evidence="1" type="ORF">FOL47_008642</name>
</gene>
<dbReference type="OrthoDB" id="10533409at2759"/>
<organism evidence="1 2">
    <name type="scientific">Perkinsus chesapeaki</name>
    <name type="common">Clam parasite</name>
    <name type="synonym">Perkinsus andrewsi</name>
    <dbReference type="NCBI Taxonomy" id="330153"/>
    <lineage>
        <taxon>Eukaryota</taxon>
        <taxon>Sar</taxon>
        <taxon>Alveolata</taxon>
        <taxon>Perkinsozoa</taxon>
        <taxon>Perkinsea</taxon>
        <taxon>Perkinsida</taxon>
        <taxon>Perkinsidae</taxon>
        <taxon>Perkinsus</taxon>
    </lineage>
</organism>
<sequence>MSYGVSMEVALDLRMSNIDCNLVESLITGYFTPVRNRAKEVVHRLMDEAVAVCHNGKEVDDPPHSSVQALLDDDGILGTCFFKRIEPSKNGDLRAVCRWSSRDAGQTDGLRTVTSNRKLYRFGEYECLPRYFPGGQFIGANYLWRLSVIRRGKDIFLIGLRVAN</sequence>